<comment type="catalytic activity">
    <reaction evidence="2">
        <text>cytidine(34) in elongator tRNA(Met) + acetate + ATP = N(4)-acetylcytidine(34) in elongator tRNA(Met) + AMP + diphosphate</text>
        <dbReference type="Rhea" id="RHEA:58144"/>
        <dbReference type="Rhea" id="RHEA-COMP:10693"/>
        <dbReference type="Rhea" id="RHEA-COMP:10694"/>
        <dbReference type="ChEBI" id="CHEBI:30089"/>
        <dbReference type="ChEBI" id="CHEBI:30616"/>
        <dbReference type="ChEBI" id="CHEBI:33019"/>
        <dbReference type="ChEBI" id="CHEBI:74900"/>
        <dbReference type="ChEBI" id="CHEBI:82748"/>
        <dbReference type="ChEBI" id="CHEBI:456215"/>
    </reaction>
</comment>
<dbReference type="EC" id="6.3.4.-" evidence="2"/>
<dbReference type="InterPro" id="IPR008513">
    <property type="entry name" value="tRNA(Met)_cyd_acetate_ligase"/>
</dbReference>
<keyword evidence="2" id="KW-0963">Cytoplasm</keyword>
<dbReference type="HAMAP" id="MF_01539">
    <property type="entry name" value="TmcAL"/>
    <property type="match status" value="1"/>
</dbReference>
<comment type="subcellular location">
    <subcellularLocation>
        <location evidence="2">Cytoplasm</location>
    </subcellularLocation>
</comment>
<dbReference type="GO" id="GO:0000049">
    <property type="term" value="F:tRNA binding"/>
    <property type="evidence" value="ECO:0007669"/>
    <property type="project" value="UniProtKB-KW"/>
</dbReference>
<gene>
    <name evidence="2" type="primary">tmcAL</name>
    <name evidence="3" type="ORF">CAFE_25900</name>
</gene>
<comment type="function">
    <text evidence="2">Catalyzes the formation of N(4)-acetylcytidine (ac(4)C) at the wobble position of elongator tRNA(Met), using acetate and ATP as substrates. First activates an acetate ion to form acetyladenylate (Ac-AMP) and then transfers the acetyl group to tRNA to form ac(4)C34.</text>
</comment>
<comment type="caution">
    <text evidence="3">The sequence shown here is derived from an EMBL/GenBank/DDBJ whole genome shotgun (WGS) entry which is preliminary data.</text>
</comment>
<accession>A0A6N8I1E9</accession>
<evidence type="ECO:0000256" key="2">
    <source>
        <dbReference type="HAMAP-Rule" id="MF_01539"/>
    </source>
</evidence>
<dbReference type="Proteomes" id="UP000469440">
    <property type="component" value="Unassembled WGS sequence"/>
</dbReference>
<dbReference type="GO" id="GO:0016879">
    <property type="term" value="F:ligase activity, forming carbon-nitrogen bonds"/>
    <property type="evidence" value="ECO:0007669"/>
    <property type="project" value="UniProtKB-UniRule"/>
</dbReference>
<dbReference type="InterPro" id="IPR014729">
    <property type="entry name" value="Rossmann-like_a/b/a_fold"/>
</dbReference>
<dbReference type="PANTHER" id="PTHR37825">
    <property type="entry name" value="TRNA(MET) CYTIDINE ACETATE LIGASE"/>
    <property type="match status" value="1"/>
</dbReference>
<reference evidence="3 4" key="1">
    <citation type="submission" date="2019-09" db="EMBL/GenBank/DDBJ databases">
        <title>Genome sequence of Clostridium sp. EA1.</title>
        <authorList>
            <person name="Poehlein A."/>
            <person name="Bengelsdorf F.R."/>
            <person name="Daniel R."/>
        </authorList>
    </citation>
    <scope>NUCLEOTIDE SEQUENCE [LARGE SCALE GENOMIC DNA]</scope>
    <source>
        <strain evidence="3 4">EA1</strain>
    </source>
</reference>
<proteinExistence type="inferred from homology"/>
<dbReference type="GO" id="GO:0005737">
    <property type="term" value="C:cytoplasm"/>
    <property type="evidence" value="ECO:0007669"/>
    <property type="project" value="UniProtKB-SubCell"/>
</dbReference>
<dbReference type="AlphaFoldDB" id="A0A6N8I1E9"/>
<keyword evidence="2" id="KW-0820">tRNA-binding</keyword>
<feature type="binding site" evidence="2">
    <location>
        <begin position="7"/>
        <end position="20"/>
    </location>
    <ligand>
        <name>ATP</name>
        <dbReference type="ChEBI" id="CHEBI:30616"/>
    </ligand>
</feature>
<organism evidence="3 4">
    <name type="scientific">Caproicibacter fermentans</name>
    <dbReference type="NCBI Taxonomy" id="2576756"/>
    <lineage>
        <taxon>Bacteria</taxon>
        <taxon>Bacillati</taxon>
        <taxon>Bacillota</taxon>
        <taxon>Clostridia</taxon>
        <taxon>Eubacteriales</taxon>
        <taxon>Acutalibacteraceae</taxon>
        <taxon>Caproicibacter</taxon>
    </lineage>
</organism>
<comment type="caution">
    <text evidence="2">Lacks conserved residue(s) required for the propagation of feature annotation.</text>
</comment>
<protein>
    <recommendedName>
        <fullName evidence="2">tRNA(Met) cytidine acetate ligase</fullName>
        <ecNumber evidence="2">6.3.4.-</ecNumber>
    </recommendedName>
</protein>
<feature type="binding site" evidence="2">
    <location>
        <position position="100"/>
    </location>
    <ligand>
        <name>ATP</name>
        <dbReference type="ChEBI" id="CHEBI:30616"/>
    </ligand>
</feature>
<dbReference type="GO" id="GO:0006400">
    <property type="term" value="P:tRNA modification"/>
    <property type="evidence" value="ECO:0007669"/>
    <property type="project" value="UniProtKB-UniRule"/>
</dbReference>
<keyword evidence="2" id="KW-0067">ATP-binding</keyword>
<evidence type="ECO:0000313" key="3">
    <source>
        <dbReference type="EMBL" id="MVB11862.1"/>
    </source>
</evidence>
<dbReference type="EMBL" id="VWXL01000077">
    <property type="protein sequence ID" value="MVB11862.1"/>
    <property type="molecule type" value="Genomic_DNA"/>
</dbReference>
<dbReference type="Gene3D" id="3.40.50.620">
    <property type="entry name" value="HUPs"/>
    <property type="match status" value="1"/>
</dbReference>
<dbReference type="SUPFAM" id="SSF52374">
    <property type="entry name" value="Nucleotidylyl transferase"/>
    <property type="match status" value="1"/>
</dbReference>
<keyword evidence="2" id="KW-0694">RNA-binding</keyword>
<dbReference type="GO" id="GO:0005524">
    <property type="term" value="F:ATP binding"/>
    <property type="evidence" value="ECO:0007669"/>
    <property type="project" value="UniProtKB-KW"/>
</dbReference>
<dbReference type="OrthoDB" id="9769796at2"/>
<feature type="binding site" evidence="2">
    <location>
        <position position="159"/>
    </location>
    <ligand>
        <name>ATP</name>
        <dbReference type="ChEBI" id="CHEBI:30616"/>
    </ligand>
</feature>
<feature type="binding site" evidence="2">
    <location>
        <position position="184"/>
    </location>
    <ligand>
        <name>ATP</name>
        <dbReference type="ChEBI" id="CHEBI:30616"/>
    </ligand>
</feature>
<keyword evidence="2" id="KW-0436">Ligase</keyword>
<keyword evidence="2" id="KW-0547">Nucleotide-binding</keyword>
<comment type="similarity">
    <text evidence="2">Belongs to the TmcAL family.</text>
</comment>
<sequence>MLTAGIICEYNPFHYGHEYLMKQLKAYGATHIVVVMSGNFVQRGDAAILSKRARARQALLCGADLVVELPLPWSVAGAERFALCGVALLDAIGADLIGFGSECGNVDRLKTAAKALSSPLLREEMRKTLQNGSTFAAARQNAVEQLFGAETAALLRDPNNILGIEYIKAAERIGSGITPVTVSRFGSAHDADREAGSYASSGQIRRLLRCGRDCSPLMPSAAYSVLSEEMKAGKAPADLFLAERAILAQLRMMTRDDFAALPDISEGLENRIFNASAQATGLEELYFLAKTKRYPLARIRRIVLAAFLGLKAFHSSGLPPYIRILGLGRRGPEILQKAGAVSKLPIISRSSDLCGLEDRGKGIADLENRAADLYALCLPKIAPCGIDRTEKVITL</sequence>
<dbReference type="Pfam" id="PF05636">
    <property type="entry name" value="HIGH_NTase1"/>
    <property type="match status" value="1"/>
</dbReference>
<dbReference type="RefSeq" id="WP_156990907.1">
    <property type="nucleotide sequence ID" value="NZ_VWXL01000077.1"/>
</dbReference>
<dbReference type="PANTHER" id="PTHR37825:SF1">
    <property type="entry name" value="TRNA(MET) CYTIDINE ACETATE LIGASE"/>
    <property type="match status" value="1"/>
</dbReference>
<evidence type="ECO:0000256" key="1">
    <source>
        <dbReference type="ARBA" id="ARBA00022694"/>
    </source>
</evidence>
<name>A0A6N8I1E9_9FIRM</name>
<keyword evidence="1 2" id="KW-0819">tRNA processing</keyword>
<keyword evidence="4" id="KW-1185">Reference proteome</keyword>
<evidence type="ECO:0000313" key="4">
    <source>
        <dbReference type="Proteomes" id="UP000469440"/>
    </source>
</evidence>